<reference evidence="3" key="1">
    <citation type="journal article" date="2019" name="Int. J. Syst. Evol. Microbiol.">
        <title>The Global Catalogue of Microorganisms (GCM) 10K type strain sequencing project: providing services to taxonomists for standard genome sequencing and annotation.</title>
        <authorList>
            <consortium name="The Broad Institute Genomics Platform"/>
            <consortium name="The Broad Institute Genome Sequencing Center for Infectious Disease"/>
            <person name="Wu L."/>
            <person name="Ma J."/>
        </authorList>
    </citation>
    <scope>NUCLEOTIDE SEQUENCE [LARGE SCALE GENOMIC DNA]</scope>
    <source>
        <strain evidence="3">CGMCC 1.10131</strain>
    </source>
</reference>
<proteinExistence type="predicted"/>
<gene>
    <name evidence="2" type="ORF">GCM10007414_34320</name>
</gene>
<dbReference type="Proteomes" id="UP000651977">
    <property type="component" value="Unassembled WGS sequence"/>
</dbReference>
<feature type="transmembrane region" description="Helical" evidence="1">
    <location>
        <begin position="148"/>
        <end position="167"/>
    </location>
</feature>
<evidence type="ECO:0000256" key="1">
    <source>
        <dbReference type="SAM" id="Phobius"/>
    </source>
</evidence>
<accession>A0ABQ1I591</accession>
<sequence>MRIRVPEESWKKKLLLVLVCMFLVGMLPEYNGFFRSDDSFKDTSEVCGTVTSYVYTGEGPGSGKTFSAWYLIIDNNEGRFEFMVDRPFILPYIPDFREYIGSPICIKYIPVVYSSLSDKFVVDIFFDGKGLLNESLAKKYYFTPISPFYSTYLIFVFLFIFLLIIDFRGK</sequence>
<comment type="caution">
    <text evidence="2">The sequence shown here is derived from an EMBL/GenBank/DDBJ whole genome shotgun (WGS) entry which is preliminary data.</text>
</comment>
<keyword evidence="3" id="KW-1185">Reference proteome</keyword>
<keyword evidence="1" id="KW-0812">Transmembrane</keyword>
<organism evidence="2 3">
    <name type="scientific">Agarivorans gilvus</name>
    <dbReference type="NCBI Taxonomy" id="680279"/>
    <lineage>
        <taxon>Bacteria</taxon>
        <taxon>Pseudomonadati</taxon>
        <taxon>Pseudomonadota</taxon>
        <taxon>Gammaproteobacteria</taxon>
        <taxon>Alteromonadales</taxon>
        <taxon>Alteromonadaceae</taxon>
        <taxon>Agarivorans</taxon>
    </lineage>
</organism>
<name>A0ABQ1I591_9ALTE</name>
<evidence type="ECO:0000313" key="3">
    <source>
        <dbReference type="Proteomes" id="UP000651977"/>
    </source>
</evidence>
<keyword evidence="1" id="KW-0472">Membrane</keyword>
<evidence type="ECO:0000313" key="2">
    <source>
        <dbReference type="EMBL" id="GGB18058.1"/>
    </source>
</evidence>
<dbReference type="EMBL" id="BMDY01000026">
    <property type="protein sequence ID" value="GGB18058.1"/>
    <property type="molecule type" value="Genomic_DNA"/>
</dbReference>
<protein>
    <submittedName>
        <fullName evidence="2">Uncharacterized protein</fullName>
    </submittedName>
</protein>
<dbReference type="RefSeq" id="WP_055731626.1">
    <property type="nucleotide sequence ID" value="NZ_BMDY01000026.1"/>
</dbReference>
<keyword evidence="1" id="KW-1133">Transmembrane helix</keyword>